<evidence type="ECO:0000313" key="2">
    <source>
        <dbReference type="Ensembl" id="ENSVKKP00000007657.1"/>
    </source>
</evidence>
<reference evidence="2" key="1">
    <citation type="submission" date="2025-08" db="UniProtKB">
        <authorList>
            <consortium name="Ensembl"/>
        </authorList>
    </citation>
    <scope>IDENTIFICATION</scope>
</reference>
<dbReference type="PANTHER" id="PTHR15233:SF1">
    <property type="entry name" value="ATP SYNTHASE SUBUNIT ATP5MJ, MITOCHONDRIAL"/>
    <property type="match status" value="1"/>
</dbReference>
<evidence type="ECO:0000256" key="1">
    <source>
        <dbReference type="SAM" id="Phobius"/>
    </source>
</evidence>
<keyword evidence="1" id="KW-0812">Transmembrane</keyword>
<dbReference type="InterPro" id="IPR012574">
    <property type="entry name" value="ATP5MJ"/>
</dbReference>
<sequence>MILNYLKNTWRLQKIYHTQVLQEMWIGVFLTAVVYYKISYGGKFCQCCGLRQAIPKLELRENVSMQFYESNFNEIAHSIWPIVHY</sequence>
<keyword evidence="3" id="KW-1185">Reference proteome</keyword>
<dbReference type="Proteomes" id="UP000694545">
    <property type="component" value="Unplaced"/>
</dbReference>
<accession>A0A8D2J7N2</accession>
<dbReference type="PANTHER" id="PTHR15233">
    <property type="entry name" value="MITOCHONDRIAL PROTEOLIPID"/>
    <property type="match status" value="1"/>
</dbReference>
<dbReference type="GO" id="GO:0005739">
    <property type="term" value="C:mitochondrion"/>
    <property type="evidence" value="ECO:0007669"/>
    <property type="project" value="InterPro"/>
</dbReference>
<evidence type="ECO:0000313" key="3">
    <source>
        <dbReference type="Proteomes" id="UP000694545"/>
    </source>
</evidence>
<feature type="transmembrane region" description="Helical" evidence="1">
    <location>
        <begin position="20"/>
        <end position="38"/>
    </location>
</feature>
<proteinExistence type="predicted"/>
<dbReference type="AlphaFoldDB" id="A0A8D2J7N2"/>
<name>A0A8D2J7N2_VARKO</name>
<dbReference type="Ensembl" id="ENSVKKT00000007857.1">
    <property type="protein sequence ID" value="ENSVKKP00000007657.1"/>
    <property type="gene ID" value="ENSVKKG00000005492.1"/>
</dbReference>
<keyword evidence="1" id="KW-0472">Membrane</keyword>
<keyword evidence="1" id="KW-1133">Transmembrane helix</keyword>
<organism evidence="2 3">
    <name type="scientific">Varanus komodoensis</name>
    <name type="common">Komodo dragon</name>
    <dbReference type="NCBI Taxonomy" id="61221"/>
    <lineage>
        <taxon>Eukaryota</taxon>
        <taxon>Metazoa</taxon>
        <taxon>Chordata</taxon>
        <taxon>Craniata</taxon>
        <taxon>Vertebrata</taxon>
        <taxon>Euteleostomi</taxon>
        <taxon>Lepidosauria</taxon>
        <taxon>Squamata</taxon>
        <taxon>Bifurcata</taxon>
        <taxon>Unidentata</taxon>
        <taxon>Episquamata</taxon>
        <taxon>Toxicofera</taxon>
        <taxon>Anguimorpha</taxon>
        <taxon>Paleoanguimorpha</taxon>
        <taxon>Varanoidea</taxon>
        <taxon>Varanidae</taxon>
        <taxon>Varanus</taxon>
    </lineage>
</organism>
<reference evidence="2" key="2">
    <citation type="submission" date="2025-09" db="UniProtKB">
        <authorList>
            <consortium name="Ensembl"/>
        </authorList>
    </citation>
    <scope>IDENTIFICATION</scope>
</reference>
<dbReference type="Pfam" id="PF08039">
    <property type="entry name" value="Mit_proteolip"/>
    <property type="match status" value="1"/>
</dbReference>
<protein>
    <submittedName>
        <fullName evidence="2">Uncharacterized protein</fullName>
    </submittedName>
</protein>